<dbReference type="GeneID" id="28742450"/>
<reference evidence="7 8" key="1">
    <citation type="submission" date="2015-06" db="EMBL/GenBank/DDBJ databases">
        <title>Draft genome of the ant-associated black yeast Phialophora attae CBS 131958.</title>
        <authorList>
            <person name="Moreno L.F."/>
            <person name="Stielow B.J."/>
            <person name="de Hoog S."/>
            <person name="Vicente V.A."/>
            <person name="Weiss V.A."/>
            <person name="de Vries M."/>
            <person name="Cruz L.M."/>
            <person name="Souza E.M."/>
        </authorList>
    </citation>
    <scope>NUCLEOTIDE SEQUENCE [LARGE SCALE GENOMIC DNA]</scope>
    <source>
        <strain evidence="7 8">CBS 131958</strain>
    </source>
</reference>
<dbReference type="RefSeq" id="XP_017998134.1">
    <property type="nucleotide sequence ID" value="XM_018150581.1"/>
</dbReference>
<feature type="transmembrane region" description="Helical" evidence="6">
    <location>
        <begin position="373"/>
        <end position="393"/>
    </location>
</feature>
<evidence type="ECO:0000313" key="8">
    <source>
        <dbReference type="Proteomes" id="UP000038010"/>
    </source>
</evidence>
<dbReference type="Gene3D" id="1.20.1250.20">
    <property type="entry name" value="MFS general substrate transporter like domains"/>
    <property type="match status" value="2"/>
</dbReference>
<dbReference type="PANTHER" id="PTHR43791:SF103">
    <property type="entry name" value="MAJOR FACILITATOR SUPERFAMILY (MFS) PROFILE DOMAIN-CONTAINING PROTEIN-RELATED"/>
    <property type="match status" value="1"/>
</dbReference>
<protein>
    <submittedName>
        <fullName evidence="7">Putative transporter</fullName>
    </submittedName>
</protein>
<name>A0A0N0NKI4_9EURO</name>
<dbReference type="Pfam" id="PF07690">
    <property type="entry name" value="MFS_1"/>
    <property type="match status" value="1"/>
</dbReference>
<evidence type="ECO:0000256" key="6">
    <source>
        <dbReference type="SAM" id="Phobius"/>
    </source>
</evidence>
<dbReference type="GO" id="GO:0022857">
    <property type="term" value="F:transmembrane transporter activity"/>
    <property type="evidence" value="ECO:0007669"/>
    <property type="project" value="InterPro"/>
</dbReference>
<dbReference type="AlphaFoldDB" id="A0A0N0NKI4"/>
<gene>
    <name evidence="7" type="ORF">AB675_999</name>
</gene>
<dbReference type="GO" id="GO:0016020">
    <property type="term" value="C:membrane"/>
    <property type="evidence" value="ECO:0007669"/>
    <property type="project" value="UniProtKB-SubCell"/>
</dbReference>
<feature type="transmembrane region" description="Helical" evidence="6">
    <location>
        <begin position="81"/>
        <end position="104"/>
    </location>
</feature>
<feature type="transmembrane region" description="Helical" evidence="6">
    <location>
        <begin position="284"/>
        <end position="307"/>
    </location>
</feature>
<evidence type="ECO:0000256" key="2">
    <source>
        <dbReference type="ARBA" id="ARBA00022448"/>
    </source>
</evidence>
<dbReference type="PANTHER" id="PTHR43791">
    <property type="entry name" value="PERMEASE-RELATED"/>
    <property type="match status" value="1"/>
</dbReference>
<accession>A0A0N0NKI4</accession>
<keyword evidence="2" id="KW-0813">Transport</keyword>
<evidence type="ECO:0000256" key="3">
    <source>
        <dbReference type="ARBA" id="ARBA00022692"/>
    </source>
</evidence>
<evidence type="ECO:0000256" key="5">
    <source>
        <dbReference type="ARBA" id="ARBA00023136"/>
    </source>
</evidence>
<evidence type="ECO:0000313" key="7">
    <source>
        <dbReference type="EMBL" id="KPI38171.1"/>
    </source>
</evidence>
<evidence type="ECO:0000256" key="4">
    <source>
        <dbReference type="ARBA" id="ARBA00022989"/>
    </source>
</evidence>
<feature type="transmembrane region" description="Helical" evidence="6">
    <location>
        <begin position="405"/>
        <end position="424"/>
    </location>
</feature>
<keyword evidence="3 6" id="KW-0812">Transmembrane</keyword>
<comment type="caution">
    <text evidence="7">The sequence shown here is derived from an EMBL/GenBank/DDBJ whole genome shotgun (WGS) entry which is preliminary data.</text>
</comment>
<dbReference type="OrthoDB" id="4127485at2759"/>
<dbReference type="InterPro" id="IPR011701">
    <property type="entry name" value="MFS"/>
</dbReference>
<dbReference type="SUPFAM" id="SSF103473">
    <property type="entry name" value="MFS general substrate transporter"/>
    <property type="match status" value="1"/>
</dbReference>
<feature type="transmembrane region" description="Helical" evidence="6">
    <location>
        <begin position="249"/>
        <end position="272"/>
    </location>
</feature>
<sequence length="472" mass="52314">MGEISKIEAVADDGKIVEPSGNVLYDIDPAAEQRVLRKIDMRVMPLMFLVFFFQFLDKQTINFASVFGLQQDLNVSGSEFSWAVSLFYFGILTAQFPMTYFIAAPHNAAGLLATRFFLGACEGVAAPGFVVITSNYYKRSEHPIRVAVWQGTNGFAQIIGGILMYVIGQSDDLALASWRVIFIVAGCGTIGAGALFIAFMPRDPSVARFLNEEERRIAVQRLANDRATRDRSQFSADQVKEALLDLQTWFYFVFGFLICMSSPILKFSSLVINGFGFSRFRTMLVGLPSGALQIITTWSAAFLMGYTKSFRCFSGLLFTIPPLVGSILLLCLPASAKWGIVVSTWLAAQSSSLIQVSLSILASNVKGNTKKSAVSAVFFLAYSTGCIVSPQLWQKPDAPRYTKGVVASIVCWCLFIISLLAYYVMFRRVNRKRDVEVTEWEPVENGKTELDAAVDIDSDMTDKQDIKFRNTL</sequence>
<feature type="transmembrane region" description="Helical" evidence="6">
    <location>
        <begin position="313"/>
        <end position="332"/>
    </location>
</feature>
<keyword evidence="8" id="KW-1185">Reference proteome</keyword>
<proteinExistence type="predicted"/>
<dbReference type="Proteomes" id="UP000038010">
    <property type="component" value="Unassembled WGS sequence"/>
</dbReference>
<feature type="transmembrane region" description="Helical" evidence="6">
    <location>
        <begin position="149"/>
        <end position="168"/>
    </location>
</feature>
<dbReference type="InterPro" id="IPR036259">
    <property type="entry name" value="MFS_trans_sf"/>
</dbReference>
<evidence type="ECO:0000256" key="1">
    <source>
        <dbReference type="ARBA" id="ARBA00004141"/>
    </source>
</evidence>
<keyword evidence="5 6" id="KW-0472">Membrane</keyword>
<keyword evidence="4 6" id="KW-1133">Transmembrane helix</keyword>
<dbReference type="EMBL" id="LFJN01000020">
    <property type="protein sequence ID" value="KPI38171.1"/>
    <property type="molecule type" value="Genomic_DNA"/>
</dbReference>
<feature type="transmembrane region" description="Helical" evidence="6">
    <location>
        <begin position="116"/>
        <end position="137"/>
    </location>
</feature>
<dbReference type="VEuPathDB" id="FungiDB:AB675_999"/>
<organism evidence="7 8">
    <name type="scientific">Cyphellophora attinorum</name>
    <dbReference type="NCBI Taxonomy" id="1664694"/>
    <lineage>
        <taxon>Eukaryota</taxon>
        <taxon>Fungi</taxon>
        <taxon>Dikarya</taxon>
        <taxon>Ascomycota</taxon>
        <taxon>Pezizomycotina</taxon>
        <taxon>Eurotiomycetes</taxon>
        <taxon>Chaetothyriomycetidae</taxon>
        <taxon>Chaetothyriales</taxon>
        <taxon>Cyphellophoraceae</taxon>
        <taxon>Cyphellophora</taxon>
    </lineage>
</organism>
<feature type="transmembrane region" description="Helical" evidence="6">
    <location>
        <begin position="180"/>
        <end position="200"/>
    </location>
</feature>
<feature type="transmembrane region" description="Helical" evidence="6">
    <location>
        <begin position="43"/>
        <end position="61"/>
    </location>
</feature>
<comment type="subcellular location">
    <subcellularLocation>
        <location evidence="1">Membrane</location>
        <topology evidence="1">Multi-pass membrane protein</topology>
    </subcellularLocation>
</comment>